<dbReference type="SUPFAM" id="SSF48264">
    <property type="entry name" value="Cytochrome P450"/>
    <property type="match status" value="1"/>
</dbReference>
<dbReference type="EMBL" id="NPIC01000005">
    <property type="protein sequence ID" value="RDL36248.1"/>
    <property type="molecule type" value="Genomic_DNA"/>
</dbReference>
<dbReference type="GO" id="GO:0004497">
    <property type="term" value="F:monooxygenase activity"/>
    <property type="evidence" value="ECO:0007669"/>
    <property type="project" value="InterPro"/>
</dbReference>
<evidence type="ECO:0000256" key="2">
    <source>
        <dbReference type="ARBA" id="ARBA00010617"/>
    </source>
</evidence>
<evidence type="ECO:0000256" key="7">
    <source>
        <dbReference type="SAM" id="Phobius"/>
    </source>
</evidence>
<dbReference type="PANTHER" id="PTHR24305:SF210">
    <property type="entry name" value="CYTOCHROME P450 MONOOXYGENASE ASQL-RELATED"/>
    <property type="match status" value="1"/>
</dbReference>
<dbReference type="Gene3D" id="1.10.630.10">
    <property type="entry name" value="Cytochrome P450"/>
    <property type="match status" value="1"/>
</dbReference>
<dbReference type="PANTHER" id="PTHR24305">
    <property type="entry name" value="CYTOCHROME P450"/>
    <property type="match status" value="1"/>
</dbReference>
<proteinExistence type="inferred from homology"/>
<dbReference type="InterPro" id="IPR036396">
    <property type="entry name" value="Cyt_P450_sf"/>
</dbReference>
<dbReference type="Pfam" id="PF00067">
    <property type="entry name" value="p450"/>
    <property type="match status" value="1"/>
</dbReference>
<keyword evidence="7" id="KW-1133">Transmembrane helix</keyword>
<organism evidence="8 9">
    <name type="scientific">Venustampulla echinocandica</name>
    <dbReference type="NCBI Taxonomy" id="2656787"/>
    <lineage>
        <taxon>Eukaryota</taxon>
        <taxon>Fungi</taxon>
        <taxon>Dikarya</taxon>
        <taxon>Ascomycota</taxon>
        <taxon>Pezizomycotina</taxon>
        <taxon>Leotiomycetes</taxon>
        <taxon>Helotiales</taxon>
        <taxon>Pleuroascaceae</taxon>
        <taxon>Venustampulla</taxon>
    </lineage>
</organism>
<keyword evidence="7" id="KW-0812">Transmembrane</keyword>
<keyword evidence="9" id="KW-1185">Reference proteome</keyword>
<accession>A0A370TL49</accession>
<dbReference type="AlphaFoldDB" id="A0A370TL49"/>
<dbReference type="STRING" id="2656787.A0A370TL49"/>
<comment type="cofactor">
    <cofactor evidence="1 6">
        <name>heme</name>
        <dbReference type="ChEBI" id="CHEBI:30413"/>
    </cofactor>
</comment>
<evidence type="ECO:0000256" key="3">
    <source>
        <dbReference type="ARBA" id="ARBA00022617"/>
    </source>
</evidence>
<gene>
    <name evidence="8" type="ORF">BP5553_06860</name>
</gene>
<reference evidence="8 9" key="1">
    <citation type="journal article" date="2018" name="IMA Fungus">
        <title>IMA Genome-F 9: Draft genome sequence of Annulohypoxylon stygium, Aspergillus mulundensis, Berkeleyomyces basicola (syn. Thielaviopsis basicola), Ceratocystis smalleyi, two Cercospora beticola strains, Coleophoma cylindrospora, Fusarium fracticaudum, Phialophora cf. hyalina, and Morchella septimelata.</title>
        <authorList>
            <person name="Wingfield B.D."/>
            <person name="Bills G.F."/>
            <person name="Dong Y."/>
            <person name="Huang W."/>
            <person name="Nel W.J."/>
            <person name="Swalarsk-Parry B.S."/>
            <person name="Vaghefi N."/>
            <person name="Wilken P.M."/>
            <person name="An Z."/>
            <person name="de Beer Z.W."/>
            <person name="De Vos L."/>
            <person name="Chen L."/>
            <person name="Duong T.A."/>
            <person name="Gao Y."/>
            <person name="Hammerbacher A."/>
            <person name="Kikkert J.R."/>
            <person name="Li Y."/>
            <person name="Li H."/>
            <person name="Li K."/>
            <person name="Li Q."/>
            <person name="Liu X."/>
            <person name="Ma X."/>
            <person name="Naidoo K."/>
            <person name="Pethybridge S.J."/>
            <person name="Sun J."/>
            <person name="Steenkamp E.T."/>
            <person name="van der Nest M.A."/>
            <person name="van Wyk S."/>
            <person name="Wingfield M.J."/>
            <person name="Xiong C."/>
            <person name="Yue Q."/>
            <person name="Zhang X."/>
        </authorList>
    </citation>
    <scope>NUCLEOTIDE SEQUENCE [LARGE SCALE GENOMIC DNA]</scope>
    <source>
        <strain evidence="8 9">BP 5553</strain>
    </source>
</reference>
<keyword evidence="4 6" id="KW-0479">Metal-binding</keyword>
<dbReference type="InterPro" id="IPR050121">
    <property type="entry name" value="Cytochrome_P450_monoxygenase"/>
</dbReference>
<feature type="binding site" description="axial binding residue" evidence="6">
    <location>
        <position position="444"/>
    </location>
    <ligand>
        <name>heme</name>
        <dbReference type="ChEBI" id="CHEBI:30413"/>
    </ligand>
    <ligandPart>
        <name>Fe</name>
        <dbReference type="ChEBI" id="CHEBI:18248"/>
    </ligandPart>
</feature>
<evidence type="ECO:0000256" key="5">
    <source>
        <dbReference type="ARBA" id="ARBA00023004"/>
    </source>
</evidence>
<evidence type="ECO:0000256" key="6">
    <source>
        <dbReference type="PIRSR" id="PIRSR602401-1"/>
    </source>
</evidence>
<evidence type="ECO:0000256" key="1">
    <source>
        <dbReference type="ARBA" id="ARBA00001971"/>
    </source>
</evidence>
<evidence type="ECO:0000256" key="4">
    <source>
        <dbReference type="ARBA" id="ARBA00022723"/>
    </source>
</evidence>
<dbReference type="GeneID" id="43599709"/>
<protein>
    <recommendedName>
        <fullName evidence="10">Cytochrome P450</fullName>
    </recommendedName>
</protein>
<comment type="caution">
    <text evidence="8">The sequence shown here is derived from an EMBL/GenBank/DDBJ whole genome shotgun (WGS) entry which is preliminary data.</text>
</comment>
<sequence length="505" mass="57778">MAPLPFNLVLPLVILPVLYLVALVLYRLYLHPLANFPGRKLHAISAVPCAYSMVKGRLPFKNRLLHEKHGSVIRITPNELSFNTAQAWVDIYGFKPAGHTQLLRDPIHIGSMDPLKGVYPMTLLNGAEHGRQRRAWSYAFSDRSLRESEEQVQAHVVKLINHLRQREGDEVNLARWLSMTTFEIIGDLTFAEPFGCLGEDNDESWYKLNYATFRMAALEQATRRLAEVNSWRQWCLMALIPHSWRQLRFDHLAYSRDKVLRRLEKEEEPERADFIECTLKHQDRFDLNDTEIIVNGATFIAAGSETLSNLLSGLVAQLLYNPAKCEKLRHEIRSSFTKSEEINHDQTITLPYLNACIEEALRLKPPVGEGLLRRVPKEGATIDGYSIPGGTSVSVDPWAASHNEGNFRDCDDFVPERWLADKEHYFAGDKRKAAQPFSLGPQGCLGKQLAYMEMRLIMCHLLWNFNIKSTDGAWQWDSAGQMKNLRIYVVWEKPPLNVRLKSVTT</sequence>
<dbReference type="PRINTS" id="PR00385">
    <property type="entry name" value="P450"/>
</dbReference>
<comment type="similarity">
    <text evidence="2">Belongs to the cytochrome P450 family.</text>
</comment>
<evidence type="ECO:0000313" key="8">
    <source>
        <dbReference type="EMBL" id="RDL36248.1"/>
    </source>
</evidence>
<keyword evidence="5 6" id="KW-0408">Iron</keyword>
<evidence type="ECO:0000313" key="9">
    <source>
        <dbReference type="Proteomes" id="UP000254866"/>
    </source>
</evidence>
<dbReference type="GO" id="GO:0020037">
    <property type="term" value="F:heme binding"/>
    <property type="evidence" value="ECO:0007669"/>
    <property type="project" value="InterPro"/>
</dbReference>
<feature type="transmembrane region" description="Helical" evidence="7">
    <location>
        <begin position="6"/>
        <end position="30"/>
    </location>
</feature>
<dbReference type="InterPro" id="IPR001128">
    <property type="entry name" value="Cyt_P450"/>
</dbReference>
<dbReference type="InterPro" id="IPR002401">
    <property type="entry name" value="Cyt_P450_E_grp-I"/>
</dbReference>
<dbReference type="Proteomes" id="UP000254866">
    <property type="component" value="Unassembled WGS sequence"/>
</dbReference>
<dbReference type="PRINTS" id="PR00463">
    <property type="entry name" value="EP450I"/>
</dbReference>
<keyword evidence="7" id="KW-0472">Membrane</keyword>
<dbReference type="RefSeq" id="XP_031868904.1">
    <property type="nucleotide sequence ID" value="XM_032015483.1"/>
</dbReference>
<name>A0A370TL49_9HELO</name>
<keyword evidence="3 6" id="KW-0349">Heme</keyword>
<dbReference type="GO" id="GO:0016705">
    <property type="term" value="F:oxidoreductase activity, acting on paired donors, with incorporation or reduction of molecular oxygen"/>
    <property type="evidence" value="ECO:0007669"/>
    <property type="project" value="InterPro"/>
</dbReference>
<dbReference type="GO" id="GO:0005506">
    <property type="term" value="F:iron ion binding"/>
    <property type="evidence" value="ECO:0007669"/>
    <property type="project" value="InterPro"/>
</dbReference>
<dbReference type="OrthoDB" id="1470350at2759"/>
<evidence type="ECO:0008006" key="10">
    <source>
        <dbReference type="Google" id="ProtNLM"/>
    </source>
</evidence>
<dbReference type="CDD" id="cd11058">
    <property type="entry name" value="CYP60B-like"/>
    <property type="match status" value="1"/>
</dbReference>